<proteinExistence type="predicted"/>
<gene>
    <name evidence="1" type="ORF">U9M48_030826</name>
</gene>
<dbReference type="Proteomes" id="UP001341281">
    <property type="component" value="Chromosome 07"/>
</dbReference>
<reference evidence="1 2" key="1">
    <citation type="submission" date="2024-02" db="EMBL/GenBank/DDBJ databases">
        <title>High-quality chromosome-scale genome assembly of Pensacola bahiagrass (Paspalum notatum Flugge var. saurae).</title>
        <authorList>
            <person name="Vega J.M."/>
            <person name="Podio M."/>
            <person name="Orjuela J."/>
            <person name="Siena L.A."/>
            <person name="Pessino S.C."/>
            <person name="Combes M.C."/>
            <person name="Mariac C."/>
            <person name="Albertini E."/>
            <person name="Pupilli F."/>
            <person name="Ortiz J.P.A."/>
            <person name="Leblanc O."/>
        </authorList>
    </citation>
    <scope>NUCLEOTIDE SEQUENCE [LARGE SCALE GENOMIC DNA]</scope>
    <source>
        <strain evidence="1">R1</strain>
        <tissue evidence="1">Leaf</tissue>
    </source>
</reference>
<sequence>MGRQNPSLPAAAAPAPTRRDVARRSAAASPFAVSFARHPTLARAVVVTWLHHPCCYTIAHGFSNRQEFIHVSQIGCYQLLTRGKSEASHLLVFLPHDDPKFQFAVWQRLLSSVTILCGTPPSRRGKSAVFQPS</sequence>
<dbReference type="AlphaFoldDB" id="A0AAQ3U5K3"/>
<dbReference type="EMBL" id="CP144751">
    <property type="protein sequence ID" value="WVZ83705.1"/>
    <property type="molecule type" value="Genomic_DNA"/>
</dbReference>
<name>A0AAQ3U5K3_PASNO</name>
<organism evidence="1 2">
    <name type="scientific">Paspalum notatum var. saurae</name>
    <dbReference type="NCBI Taxonomy" id="547442"/>
    <lineage>
        <taxon>Eukaryota</taxon>
        <taxon>Viridiplantae</taxon>
        <taxon>Streptophyta</taxon>
        <taxon>Embryophyta</taxon>
        <taxon>Tracheophyta</taxon>
        <taxon>Spermatophyta</taxon>
        <taxon>Magnoliopsida</taxon>
        <taxon>Liliopsida</taxon>
        <taxon>Poales</taxon>
        <taxon>Poaceae</taxon>
        <taxon>PACMAD clade</taxon>
        <taxon>Panicoideae</taxon>
        <taxon>Andropogonodae</taxon>
        <taxon>Paspaleae</taxon>
        <taxon>Paspalinae</taxon>
        <taxon>Paspalum</taxon>
    </lineage>
</organism>
<accession>A0AAQ3U5K3</accession>
<protein>
    <submittedName>
        <fullName evidence="1">Uncharacterized protein</fullName>
    </submittedName>
</protein>
<evidence type="ECO:0000313" key="1">
    <source>
        <dbReference type="EMBL" id="WVZ83705.1"/>
    </source>
</evidence>
<keyword evidence="2" id="KW-1185">Reference proteome</keyword>
<evidence type="ECO:0000313" key="2">
    <source>
        <dbReference type="Proteomes" id="UP001341281"/>
    </source>
</evidence>